<feature type="chain" id="PRO_5026709610" description="CHRD domain-containing protein" evidence="1">
    <location>
        <begin position="18"/>
        <end position="151"/>
    </location>
</feature>
<organism evidence="3">
    <name type="scientific">uncultured Sphingomonadaceae bacterium</name>
    <dbReference type="NCBI Taxonomy" id="169976"/>
    <lineage>
        <taxon>Bacteria</taxon>
        <taxon>Pseudomonadati</taxon>
        <taxon>Pseudomonadota</taxon>
        <taxon>Alphaproteobacteria</taxon>
        <taxon>Sphingomonadales</taxon>
        <taxon>Sphingomonadaceae</taxon>
        <taxon>environmental samples</taxon>
    </lineage>
</organism>
<proteinExistence type="predicted"/>
<dbReference type="PROSITE" id="PS51257">
    <property type="entry name" value="PROKAR_LIPOPROTEIN"/>
    <property type="match status" value="1"/>
</dbReference>
<dbReference type="EMBL" id="CADCVW010000072">
    <property type="protein sequence ID" value="CAA9507526.1"/>
    <property type="molecule type" value="Genomic_DNA"/>
</dbReference>
<feature type="signal peptide" evidence="1">
    <location>
        <begin position="1"/>
        <end position="17"/>
    </location>
</feature>
<dbReference type="Pfam" id="PF07452">
    <property type="entry name" value="CHRD"/>
    <property type="match status" value="1"/>
</dbReference>
<name>A0A6J4SX55_9SPHN</name>
<dbReference type="AlphaFoldDB" id="A0A6J4SX55"/>
<feature type="domain" description="CHRD" evidence="2">
    <location>
        <begin position="30"/>
        <end position="151"/>
    </location>
</feature>
<accession>A0A6J4SX55</accession>
<dbReference type="PROSITE" id="PS50933">
    <property type="entry name" value="CHRD"/>
    <property type="match status" value="1"/>
</dbReference>
<protein>
    <recommendedName>
        <fullName evidence="2">CHRD domain-containing protein</fullName>
    </recommendedName>
</protein>
<evidence type="ECO:0000313" key="3">
    <source>
        <dbReference type="EMBL" id="CAA9507526.1"/>
    </source>
</evidence>
<keyword evidence="1" id="KW-0732">Signal</keyword>
<evidence type="ECO:0000259" key="2">
    <source>
        <dbReference type="PROSITE" id="PS50933"/>
    </source>
</evidence>
<gene>
    <name evidence="3" type="ORF">AVDCRST_MAG39-1780</name>
</gene>
<evidence type="ECO:0000256" key="1">
    <source>
        <dbReference type="SAM" id="SignalP"/>
    </source>
</evidence>
<dbReference type="SMART" id="SM00754">
    <property type="entry name" value="CHRD"/>
    <property type="match status" value="1"/>
</dbReference>
<reference evidence="3" key="1">
    <citation type="submission" date="2020-02" db="EMBL/GenBank/DDBJ databases">
        <authorList>
            <person name="Meier V. D."/>
        </authorList>
    </citation>
    <scope>NUCLEOTIDE SEQUENCE</scope>
    <source>
        <strain evidence="3">AVDCRST_MAG39</strain>
    </source>
</reference>
<sequence length="151" mass="15647">MRIKAFTILTAAGIALAGCETISETVADTVEDGFTANLTGAQVVPGPGDVDGSGRAELTVLDKTNQVCYEFDLRGIGQPTQVALYRGASGEQGVLAYTFETPRSATSKGCARPSEAIADALEANTAGHYLVVSTAEFPGGAIRGQFSNRDD</sequence>
<dbReference type="InterPro" id="IPR010895">
    <property type="entry name" value="CHRD"/>
</dbReference>